<evidence type="ECO:0000259" key="4">
    <source>
        <dbReference type="Pfam" id="PF02678"/>
    </source>
</evidence>
<evidence type="ECO:0000256" key="1">
    <source>
        <dbReference type="ARBA" id="ARBA00008416"/>
    </source>
</evidence>
<evidence type="ECO:0000256" key="3">
    <source>
        <dbReference type="SAM" id="MobiDB-lite"/>
    </source>
</evidence>
<reference evidence="6 7" key="1">
    <citation type="journal article" date="2019" name="Int. J. Syst. Evol. Microbiol.">
        <title>The Global Catalogue of Microorganisms (GCM) 10K type strain sequencing project: providing services to taxonomists for standard genome sequencing and annotation.</title>
        <authorList>
            <consortium name="The Broad Institute Genomics Platform"/>
            <consortium name="The Broad Institute Genome Sequencing Center for Infectious Disease"/>
            <person name="Wu L."/>
            <person name="Ma J."/>
        </authorList>
    </citation>
    <scope>NUCLEOTIDE SEQUENCE [LARGE SCALE GENOMIC DNA]</scope>
    <source>
        <strain evidence="6 7">JCM 16328</strain>
    </source>
</reference>
<feature type="region of interest" description="Disordered" evidence="3">
    <location>
        <begin position="1"/>
        <end position="30"/>
    </location>
</feature>
<accession>A0AAV3TDU4</accession>
<dbReference type="PANTHER" id="PTHR13903:SF8">
    <property type="entry name" value="PIRIN"/>
    <property type="match status" value="1"/>
</dbReference>
<protein>
    <submittedName>
        <fullName evidence="6">Pirin family protein</fullName>
    </submittedName>
</protein>
<dbReference type="Gene3D" id="2.60.120.10">
    <property type="entry name" value="Jelly Rolls"/>
    <property type="match status" value="1"/>
</dbReference>
<dbReference type="PIRSF" id="PIRSF006232">
    <property type="entry name" value="Pirin"/>
    <property type="match status" value="1"/>
</dbReference>
<feature type="compositionally biased region" description="Basic and acidic residues" evidence="3">
    <location>
        <begin position="1"/>
        <end position="10"/>
    </location>
</feature>
<dbReference type="EMBL" id="BAAADV010000008">
    <property type="protein sequence ID" value="GAA0681547.1"/>
    <property type="molecule type" value="Genomic_DNA"/>
</dbReference>
<dbReference type="Pfam" id="PF02678">
    <property type="entry name" value="Pirin"/>
    <property type="match status" value="1"/>
</dbReference>
<dbReference type="InterPro" id="IPR003829">
    <property type="entry name" value="Pirin_N_dom"/>
</dbReference>
<dbReference type="AlphaFoldDB" id="A0AAV3TDU4"/>
<evidence type="ECO:0000259" key="5">
    <source>
        <dbReference type="Pfam" id="PF05726"/>
    </source>
</evidence>
<comment type="caution">
    <text evidence="6">The sequence shown here is derived from an EMBL/GenBank/DDBJ whole genome shotgun (WGS) entry which is preliminary data.</text>
</comment>
<gene>
    <name evidence="6" type="ORF">GCM10009020_33230</name>
</gene>
<dbReference type="InterPro" id="IPR008778">
    <property type="entry name" value="Pirin_C_dom"/>
</dbReference>
<dbReference type="Pfam" id="PF05726">
    <property type="entry name" value="Pirin_C"/>
    <property type="match status" value="1"/>
</dbReference>
<dbReference type="Proteomes" id="UP001500420">
    <property type="component" value="Unassembled WGS sequence"/>
</dbReference>
<keyword evidence="7" id="KW-1185">Reference proteome</keyword>
<proteinExistence type="inferred from homology"/>
<sequence length="249" mass="26911">MSSDEVRDAVAEPVAGGTVRHGPGVTANRAFPTDSYPSHLDPFVLFERFDIDPDQGFPMHPHQGFEIVTYMLDGGMDHEDSLGVEHTAYEDEAMHIVTGGGIEHSEFAADGEACNGLQLWVNLPRDQKEADPTYTDTDSEALPTEELDGATVTTVVGTGSPIDPVTRMEYLDVRVTDAWTWSFPDEWAGFLYGVAGEGTVDGSRFGEGDVLPVAGSRDVELRTDGSLRAVAVSGRPHGEPIQQQGPFVF</sequence>
<evidence type="ECO:0000256" key="2">
    <source>
        <dbReference type="RuleBase" id="RU003457"/>
    </source>
</evidence>
<evidence type="ECO:0000313" key="7">
    <source>
        <dbReference type="Proteomes" id="UP001500420"/>
    </source>
</evidence>
<feature type="domain" description="Pirin N-terminal" evidence="4">
    <location>
        <begin position="26"/>
        <end position="121"/>
    </location>
</feature>
<evidence type="ECO:0000313" key="6">
    <source>
        <dbReference type="EMBL" id="GAA0681547.1"/>
    </source>
</evidence>
<dbReference type="SUPFAM" id="SSF51182">
    <property type="entry name" value="RmlC-like cupins"/>
    <property type="match status" value="1"/>
</dbReference>
<dbReference type="PANTHER" id="PTHR13903">
    <property type="entry name" value="PIRIN-RELATED"/>
    <property type="match status" value="1"/>
</dbReference>
<dbReference type="InterPro" id="IPR011051">
    <property type="entry name" value="RmlC_Cupin_sf"/>
</dbReference>
<dbReference type="InterPro" id="IPR012093">
    <property type="entry name" value="Pirin"/>
</dbReference>
<comment type="similarity">
    <text evidence="1 2">Belongs to the pirin family.</text>
</comment>
<dbReference type="InterPro" id="IPR014710">
    <property type="entry name" value="RmlC-like_jellyroll"/>
</dbReference>
<feature type="domain" description="Pirin C-terminal" evidence="5">
    <location>
        <begin position="170"/>
        <end position="248"/>
    </location>
</feature>
<organism evidence="6 7">
    <name type="scientific">Natronoarchaeum mannanilyticum</name>
    <dbReference type="NCBI Taxonomy" id="926360"/>
    <lineage>
        <taxon>Archaea</taxon>
        <taxon>Methanobacteriati</taxon>
        <taxon>Methanobacteriota</taxon>
        <taxon>Stenosarchaea group</taxon>
        <taxon>Halobacteria</taxon>
        <taxon>Halobacteriales</taxon>
        <taxon>Natronoarchaeaceae</taxon>
    </lineage>
</organism>
<name>A0AAV3TDU4_9EURY</name>
<dbReference type="RefSeq" id="WP_343775436.1">
    <property type="nucleotide sequence ID" value="NZ_BAAADV010000008.1"/>
</dbReference>